<keyword evidence="2" id="KW-0472">Membrane</keyword>
<sequence>MAEITALGTTLLHSLWQATLLALLLWGVSRYGTLSAAGRYRTAYGALLLQLALSAATFAWYYTPTGHLESSMQQYVIAYVGFPSDTSPAYDRFTDPDFWMTALVACWLIAVFVGALRLAISFWRVRRMQRSFRGAVPEPLRRTVQRLADRLGYRGPLHLRTGEGITGPMLVGHLKPILLLPIALVNQLTTEETETVILHELAHLRRYDHYFNLLQCLIEVLFYYHPAVHWIGARIREEREHCCDDLVLAYGPGKLPYARALLHYGEQAASAETAPATVLSLTDGGGLLARVRRFIHHQERNYTMNNRLFLLPLLALLCLIATAVYTPQLEEVMEPLPVATTPISAPALPAPDTLPPGTHEVTRISNGKVTKLKVADREIQELEIDGQAVPPDEFEENEALAEELLGVQPPAEPFRFDNEWHFDFPPDSLHRIAERALASVGRAKWLTHSLDSLQWIANQALESVDMETMMRNATADTSIVINNFEGGFEQDTFIRLYMNTPRELISKRSYLMGIRDGVLQSLRQQGITGQRLRALQEARFSDEAIERLNDLRELRDLQEELEQHLERMREELEPESGEAQGALTPNPSLDQMENQLGALIRELQLEGIIDNEPVKKLRAERNSLTINDKTYGRNVAREFEQRYRAVVGSSFSRGGSITLSMPGS</sequence>
<dbReference type="Gene3D" id="3.30.2010.10">
    <property type="entry name" value="Metalloproteases ('zincins'), catalytic domain"/>
    <property type="match status" value="1"/>
</dbReference>
<dbReference type="Proteomes" id="UP000837803">
    <property type="component" value="Unassembled WGS sequence"/>
</dbReference>
<feature type="transmembrane region" description="Helical" evidence="2">
    <location>
        <begin position="98"/>
        <end position="120"/>
    </location>
</feature>
<dbReference type="InterPro" id="IPR008756">
    <property type="entry name" value="Peptidase_M56"/>
</dbReference>
<dbReference type="PANTHER" id="PTHR34978">
    <property type="entry name" value="POSSIBLE SENSOR-TRANSDUCER PROTEIN BLAR"/>
    <property type="match status" value="1"/>
</dbReference>
<keyword evidence="5" id="KW-1185">Reference proteome</keyword>
<dbReference type="Pfam" id="PF05569">
    <property type="entry name" value="Peptidase_M56"/>
    <property type="match status" value="1"/>
</dbReference>
<protein>
    <recommendedName>
        <fullName evidence="3">Peptidase M56 domain-containing protein</fullName>
    </recommendedName>
</protein>
<name>A0ABN8FDA2_9BACT</name>
<proteinExistence type="predicted"/>
<evidence type="ECO:0000313" key="4">
    <source>
        <dbReference type="EMBL" id="CAH1002320.1"/>
    </source>
</evidence>
<evidence type="ECO:0000313" key="5">
    <source>
        <dbReference type="Proteomes" id="UP000837803"/>
    </source>
</evidence>
<gene>
    <name evidence="4" type="ORF">LEM8419_03228</name>
</gene>
<dbReference type="EMBL" id="CAKLPZ010000005">
    <property type="protein sequence ID" value="CAH1002320.1"/>
    <property type="molecule type" value="Genomic_DNA"/>
</dbReference>
<dbReference type="CDD" id="cd07341">
    <property type="entry name" value="M56_BlaR1_MecR1_like"/>
    <property type="match status" value="1"/>
</dbReference>
<keyword evidence="2" id="KW-0812">Transmembrane</keyword>
<comment type="caution">
    <text evidence="4">The sequence shown here is derived from an EMBL/GenBank/DDBJ whole genome shotgun (WGS) entry which is preliminary data.</text>
</comment>
<evidence type="ECO:0000256" key="2">
    <source>
        <dbReference type="SAM" id="Phobius"/>
    </source>
</evidence>
<dbReference type="RefSeq" id="WP_238752185.1">
    <property type="nucleotide sequence ID" value="NZ_CAKLPZ010000005.1"/>
</dbReference>
<dbReference type="InterPro" id="IPR052173">
    <property type="entry name" value="Beta-lactam_resp_regulator"/>
</dbReference>
<feature type="transmembrane region" description="Helical" evidence="2">
    <location>
        <begin position="44"/>
        <end position="62"/>
    </location>
</feature>
<accession>A0ABN8FDA2</accession>
<evidence type="ECO:0000259" key="3">
    <source>
        <dbReference type="Pfam" id="PF05569"/>
    </source>
</evidence>
<feature type="transmembrane region" description="Helical" evidence="2">
    <location>
        <begin position="308"/>
        <end position="326"/>
    </location>
</feature>
<evidence type="ECO:0000256" key="1">
    <source>
        <dbReference type="SAM" id="MobiDB-lite"/>
    </source>
</evidence>
<dbReference type="PANTHER" id="PTHR34978:SF3">
    <property type="entry name" value="SLR0241 PROTEIN"/>
    <property type="match status" value="1"/>
</dbReference>
<feature type="domain" description="Peptidase M56" evidence="3">
    <location>
        <begin position="99"/>
        <end position="279"/>
    </location>
</feature>
<organism evidence="4 5">
    <name type="scientific">Neolewinella maritima</name>
    <dbReference type="NCBI Taxonomy" id="1383882"/>
    <lineage>
        <taxon>Bacteria</taxon>
        <taxon>Pseudomonadati</taxon>
        <taxon>Bacteroidota</taxon>
        <taxon>Saprospiria</taxon>
        <taxon>Saprospirales</taxon>
        <taxon>Lewinellaceae</taxon>
        <taxon>Neolewinella</taxon>
    </lineage>
</organism>
<feature type="transmembrane region" description="Helical" evidence="2">
    <location>
        <begin position="15"/>
        <end position="32"/>
    </location>
</feature>
<keyword evidence="2" id="KW-1133">Transmembrane helix</keyword>
<feature type="region of interest" description="Disordered" evidence="1">
    <location>
        <begin position="567"/>
        <end position="590"/>
    </location>
</feature>
<reference evidence="4" key="1">
    <citation type="submission" date="2021-12" db="EMBL/GenBank/DDBJ databases">
        <authorList>
            <person name="Rodrigo-Torres L."/>
            <person name="Arahal R. D."/>
            <person name="Lucena T."/>
        </authorList>
    </citation>
    <scope>NUCLEOTIDE SEQUENCE</scope>
    <source>
        <strain evidence="4">CECT 8419</strain>
    </source>
</reference>